<dbReference type="RefSeq" id="XP_037148170.1">
    <property type="nucleotide sequence ID" value="XM_037296188.1"/>
</dbReference>
<evidence type="ECO:0000313" key="2">
    <source>
        <dbReference type="EMBL" id="KAF6218735.1"/>
    </source>
</evidence>
<dbReference type="Proteomes" id="UP000593566">
    <property type="component" value="Unassembled WGS sequence"/>
</dbReference>
<proteinExistence type="predicted"/>
<dbReference type="EMBL" id="JACCJB010000021">
    <property type="protein sequence ID" value="KAF6218735.1"/>
    <property type="molecule type" value="Genomic_DNA"/>
</dbReference>
<gene>
    <name evidence="2" type="ORF">HO133_005277</name>
</gene>
<comment type="caution">
    <text evidence="2">The sequence shown here is derived from an EMBL/GenBank/DDBJ whole genome shotgun (WGS) entry which is preliminary data.</text>
</comment>
<feature type="signal peptide" evidence="1">
    <location>
        <begin position="1"/>
        <end position="24"/>
    </location>
</feature>
<accession>A0A8H6F855</accession>
<keyword evidence="3" id="KW-1185">Reference proteome</keyword>
<organism evidence="2 3">
    <name type="scientific">Letharia lupina</name>
    <dbReference type="NCBI Taxonomy" id="560253"/>
    <lineage>
        <taxon>Eukaryota</taxon>
        <taxon>Fungi</taxon>
        <taxon>Dikarya</taxon>
        <taxon>Ascomycota</taxon>
        <taxon>Pezizomycotina</taxon>
        <taxon>Lecanoromycetes</taxon>
        <taxon>OSLEUM clade</taxon>
        <taxon>Lecanoromycetidae</taxon>
        <taxon>Lecanorales</taxon>
        <taxon>Lecanorineae</taxon>
        <taxon>Parmeliaceae</taxon>
        <taxon>Letharia</taxon>
    </lineage>
</organism>
<protein>
    <submittedName>
        <fullName evidence="2">Uncharacterized protein</fullName>
    </submittedName>
</protein>
<feature type="chain" id="PRO_5034588220" evidence="1">
    <location>
        <begin position="25"/>
        <end position="224"/>
    </location>
</feature>
<reference evidence="2 3" key="1">
    <citation type="journal article" date="2020" name="Genomics">
        <title>Complete, high-quality genomes from long-read metagenomic sequencing of two wolf lichen thalli reveals enigmatic genome architecture.</title>
        <authorList>
            <person name="McKenzie S.K."/>
            <person name="Walston R.F."/>
            <person name="Allen J.L."/>
        </authorList>
    </citation>
    <scope>NUCLEOTIDE SEQUENCE [LARGE SCALE GENOMIC DNA]</scope>
    <source>
        <strain evidence="2">WasteWater1</strain>
    </source>
</reference>
<sequence length="224" mass="24782">MPSLHSYPSIAALLSSMLFQVIQCAPATSPLPSQPIYSLPPLRPSLPLNASDNGNCASTTKYPSWNSNDWVIEDCYIAVQQLYFREVLEHPDVAYEFVALGVSPTRFSLESQRTPRKYIFRSCVLTIMMLDWFQPGQLPAGTKYNRAQTDVSTYRDIWSAARSIETACIVSKSAGWLMTGKNSAMGVFVWSTNSQLNEITGGFPVHSLGLNNSDIMILDGVQTS</sequence>
<dbReference type="AlphaFoldDB" id="A0A8H6F855"/>
<keyword evidence="1" id="KW-0732">Signal</keyword>
<evidence type="ECO:0000313" key="3">
    <source>
        <dbReference type="Proteomes" id="UP000593566"/>
    </source>
</evidence>
<name>A0A8H6F855_9LECA</name>
<evidence type="ECO:0000256" key="1">
    <source>
        <dbReference type="SAM" id="SignalP"/>
    </source>
</evidence>
<dbReference type="GeneID" id="59333683"/>